<keyword evidence="7" id="KW-1185">Reference proteome</keyword>
<dbReference type="PANTHER" id="PTHR43179:SF12">
    <property type="entry name" value="GALACTOFURANOSYLTRANSFERASE GLFT2"/>
    <property type="match status" value="1"/>
</dbReference>
<dbReference type="SUPFAM" id="SSF53448">
    <property type="entry name" value="Nucleotide-diphospho-sugar transferases"/>
    <property type="match status" value="1"/>
</dbReference>
<dbReference type="Gene3D" id="3.90.550.10">
    <property type="entry name" value="Spore Coat Polysaccharide Biosynthesis Protein SpsA, Chain A"/>
    <property type="match status" value="1"/>
</dbReference>
<comment type="similarity">
    <text evidence="2">Belongs to the glycosyltransferase 2 family.</text>
</comment>
<gene>
    <name evidence="6" type="ORF">JCM17207_21070</name>
</gene>
<reference evidence="6" key="1">
    <citation type="journal article" date="2022" name="Int. J. Syst. Evol. Microbiol.">
        <title>Genome-based, phenotypic and chemotaxonomic classification of Faecalibacterium strains: proposal of three novel species Faecalibacterium duncaniae sp. nov., Faecalibacterium hattorii sp. nov. and Faecalibacterium gallinarum sp. nov. .</title>
        <authorList>
            <person name="Sakamoto M."/>
            <person name="Sakurai N."/>
            <person name="Tanno H."/>
            <person name="Iino T."/>
            <person name="Ohkuma M."/>
            <person name="Endo A."/>
        </authorList>
    </citation>
    <scope>NUCLEOTIDE SEQUENCE</scope>
    <source>
        <strain evidence="6">JCM 17207</strain>
    </source>
</reference>
<comment type="caution">
    <text evidence="6">The sequence shown here is derived from an EMBL/GenBank/DDBJ whole genome shotgun (WGS) entry which is preliminary data.</text>
</comment>
<dbReference type="Proteomes" id="UP001055185">
    <property type="component" value="Unassembled WGS sequence"/>
</dbReference>
<dbReference type="CDD" id="cd04185">
    <property type="entry name" value="GT_2_like_b"/>
    <property type="match status" value="1"/>
</dbReference>
<sequence length="310" mass="34783">MTVYALIVTYNRRALLCECLEAVLSQTRRPDRVLVLDNASTDGTPALFAPGGPFCQPLIQYERLDRNTGGAGGFCEGIRRAWPHCDWIWLMDDDTIPAPDALAGLCAAAEEAGEKTSFLASTVFGPGGEPMNLPALDLTPTANGYPDWYFGLQQQRVKIQSATFVSLLVRAQAVQAVGLPLDWYFLWGDDTEYTLRLTRYYGPAYLTGQSRVLHKRFETKKLSVLTENNPARIGFYTYFYRNTLLNKAAYEGRPAARRFCADALRECGRVLLRPGVKYRGRKLRAVLGGLWAYGLGRYNRAAFDARRQRL</sequence>
<organism evidence="6 7">
    <name type="scientific">Faecalibacterium gallinarum</name>
    <dbReference type="NCBI Taxonomy" id="2903556"/>
    <lineage>
        <taxon>Bacteria</taxon>
        <taxon>Bacillati</taxon>
        <taxon>Bacillota</taxon>
        <taxon>Clostridia</taxon>
        <taxon>Eubacteriales</taxon>
        <taxon>Oscillospiraceae</taxon>
        <taxon>Faecalibacterium</taxon>
    </lineage>
</organism>
<dbReference type="EMBL" id="BQKV01000098">
    <property type="protein sequence ID" value="GJN65482.1"/>
    <property type="molecule type" value="Genomic_DNA"/>
</dbReference>
<evidence type="ECO:0000256" key="4">
    <source>
        <dbReference type="ARBA" id="ARBA00022679"/>
    </source>
</evidence>
<feature type="domain" description="Glycosyltransferase 2-like" evidence="5">
    <location>
        <begin position="6"/>
        <end position="128"/>
    </location>
</feature>
<dbReference type="GO" id="GO:0016757">
    <property type="term" value="F:glycosyltransferase activity"/>
    <property type="evidence" value="ECO:0007669"/>
    <property type="project" value="UniProtKB-KW"/>
</dbReference>
<dbReference type="InterPro" id="IPR029044">
    <property type="entry name" value="Nucleotide-diphossugar_trans"/>
</dbReference>
<comment type="pathway">
    <text evidence="1">Cell wall biogenesis; cell wall polysaccharide biosynthesis.</text>
</comment>
<keyword evidence="3" id="KW-0328">Glycosyltransferase</keyword>
<evidence type="ECO:0000256" key="2">
    <source>
        <dbReference type="ARBA" id="ARBA00006739"/>
    </source>
</evidence>
<dbReference type="RefSeq" id="WP_238317698.1">
    <property type="nucleotide sequence ID" value="NZ_BQKV01000098.1"/>
</dbReference>
<dbReference type="Pfam" id="PF00535">
    <property type="entry name" value="Glycos_transf_2"/>
    <property type="match status" value="1"/>
</dbReference>
<accession>A0AA37J035</accession>
<dbReference type="AlphaFoldDB" id="A0AA37J035"/>
<evidence type="ECO:0000256" key="1">
    <source>
        <dbReference type="ARBA" id="ARBA00004776"/>
    </source>
</evidence>
<name>A0AA37J035_9FIRM</name>
<dbReference type="PANTHER" id="PTHR43179">
    <property type="entry name" value="RHAMNOSYLTRANSFERASE WBBL"/>
    <property type="match status" value="1"/>
</dbReference>
<keyword evidence="4" id="KW-0808">Transferase</keyword>
<proteinExistence type="inferred from homology"/>
<evidence type="ECO:0000313" key="6">
    <source>
        <dbReference type="EMBL" id="GJN65482.1"/>
    </source>
</evidence>
<dbReference type="InterPro" id="IPR001173">
    <property type="entry name" value="Glyco_trans_2-like"/>
</dbReference>
<protein>
    <recommendedName>
        <fullName evidence="5">Glycosyltransferase 2-like domain-containing protein</fullName>
    </recommendedName>
</protein>
<evidence type="ECO:0000256" key="3">
    <source>
        <dbReference type="ARBA" id="ARBA00022676"/>
    </source>
</evidence>
<evidence type="ECO:0000313" key="7">
    <source>
        <dbReference type="Proteomes" id="UP001055185"/>
    </source>
</evidence>
<evidence type="ECO:0000259" key="5">
    <source>
        <dbReference type="Pfam" id="PF00535"/>
    </source>
</evidence>